<accession>A0A8E2DNR9</accession>
<evidence type="ECO:0000256" key="4">
    <source>
        <dbReference type="PIRSR" id="PIRSR001112-1"/>
    </source>
</evidence>
<comment type="similarity">
    <text evidence="1">Belongs to the peptidase S33 family.</text>
</comment>
<dbReference type="OrthoDB" id="7130006at2759"/>
<dbReference type="PANTHER" id="PTHR21661">
    <property type="entry name" value="EPOXIDE HYDROLASE 1-RELATED"/>
    <property type="match status" value="1"/>
</dbReference>
<dbReference type="GO" id="GO:0004301">
    <property type="term" value="F:epoxide hydrolase activity"/>
    <property type="evidence" value="ECO:0007669"/>
    <property type="project" value="TreeGrafter"/>
</dbReference>
<feature type="active site" description="Proton acceptor" evidence="4">
    <location>
        <position position="389"/>
    </location>
</feature>
<dbReference type="EMBL" id="KV722391">
    <property type="protein sequence ID" value="OCH91108.1"/>
    <property type="molecule type" value="Genomic_DNA"/>
</dbReference>
<name>A0A8E2DNR9_9APHY</name>
<protein>
    <submittedName>
        <fullName evidence="6">Alpha/beta-hydrolase</fullName>
    </submittedName>
</protein>
<keyword evidence="3 6" id="KW-0378">Hydrolase</keyword>
<dbReference type="Proteomes" id="UP000250043">
    <property type="component" value="Unassembled WGS sequence"/>
</dbReference>
<feature type="active site" description="Nucleophile" evidence="4">
    <location>
        <position position="181"/>
    </location>
</feature>
<dbReference type="InterPro" id="IPR016292">
    <property type="entry name" value="Epoxide_hydrolase"/>
</dbReference>
<dbReference type="InterPro" id="IPR029058">
    <property type="entry name" value="AB_hydrolase_fold"/>
</dbReference>
<sequence length="424" mass="47896">MTSGNEQPFKVAIPDADIELLRKKLELTTFPDELENVGWDYGVPLADVQRLVARWKDGYDWRKAEAEINAFPQFTRDIEVDGFETLNIHYVHQRSTVENAIPLLFVHGWPGHFMEARKIIPLLTAATPDQPSFHVVALSLPGYGFSEAPKKKGFSAAQYAEVGNKLMLALGYNEFVTQGGDWGYRITRTMAHAYGGKTVKAWHTNFAVADPPSFFSNPITFLTALVKPLSRAERAGLERSQWFRKEGRGYFHEQSTRPQTLGYSLASSPVGLLAWIYEKLVQWTDGYPWEDDEGQRNQLTWCTWRFAKVMIPALTWISIYWFSRAGPAASVRIYYEISRSADYQGVMALYSRIPLGLSFFPKELAIVPRVWTRSIGNVVSESEHEHGGHFAAHERPEDLANDVRKMFAKGGPAYSVVSGKSGYA</sequence>
<dbReference type="InterPro" id="IPR010497">
    <property type="entry name" value="Epoxide_hydro_N"/>
</dbReference>
<evidence type="ECO:0000256" key="3">
    <source>
        <dbReference type="ARBA" id="ARBA00022801"/>
    </source>
</evidence>
<feature type="active site" description="Proton donor" evidence="4">
    <location>
        <position position="334"/>
    </location>
</feature>
<dbReference type="GO" id="GO:0097176">
    <property type="term" value="P:epoxide metabolic process"/>
    <property type="evidence" value="ECO:0007669"/>
    <property type="project" value="TreeGrafter"/>
</dbReference>
<organism evidence="6 7">
    <name type="scientific">Obba rivulosa</name>
    <dbReference type="NCBI Taxonomy" id="1052685"/>
    <lineage>
        <taxon>Eukaryota</taxon>
        <taxon>Fungi</taxon>
        <taxon>Dikarya</taxon>
        <taxon>Basidiomycota</taxon>
        <taxon>Agaricomycotina</taxon>
        <taxon>Agaricomycetes</taxon>
        <taxon>Polyporales</taxon>
        <taxon>Gelatoporiaceae</taxon>
        <taxon>Obba</taxon>
    </lineage>
</organism>
<dbReference type="Pfam" id="PF06441">
    <property type="entry name" value="EHN"/>
    <property type="match status" value="1"/>
</dbReference>
<dbReference type="PIRSF" id="PIRSF001112">
    <property type="entry name" value="Epoxide_hydrolase"/>
    <property type="match status" value="1"/>
</dbReference>
<evidence type="ECO:0000313" key="7">
    <source>
        <dbReference type="Proteomes" id="UP000250043"/>
    </source>
</evidence>
<gene>
    <name evidence="6" type="ORF">OBBRIDRAFT_825532</name>
</gene>
<dbReference type="SUPFAM" id="SSF53474">
    <property type="entry name" value="alpha/beta-Hydrolases"/>
    <property type="match status" value="1"/>
</dbReference>
<evidence type="ECO:0000259" key="5">
    <source>
        <dbReference type="Pfam" id="PF06441"/>
    </source>
</evidence>
<evidence type="ECO:0000313" key="6">
    <source>
        <dbReference type="EMBL" id="OCH91108.1"/>
    </source>
</evidence>
<dbReference type="Gene3D" id="3.40.50.1820">
    <property type="entry name" value="alpha/beta hydrolase"/>
    <property type="match status" value="1"/>
</dbReference>
<feature type="domain" description="Epoxide hydrolase N-terminal" evidence="5">
    <location>
        <begin position="7"/>
        <end position="115"/>
    </location>
</feature>
<evidence type="ECO:0000256" key="2">
    <source>
        <dbReference type="ARBA" id="ARBA00022797"/>
    </source>
</evidence>
<reference evidence="6 7" key="1">
    <citation type="submission" date="2016-07" db="EMBL/GenBank/DDBJ databases">
        <title>Draft genome of the white-rot fungus Obba rivulosa 3A-2.</title>
        <authorList>
            <consortium name="DOE Joint Genome Institute"/>
            <person name="Miettinen O."/>
            <person name="Riley R."/>
            <person name="Acob R."/>
            <person name="Barry K."/>
            <person name="Cullen D."/>
            <person name="De Vries R."/>
            <person name="Hainaut M."/>
            <person name="Hatakka A."/>
            <person name="Henrissat B."/>
            <person name="Hilden K."/>
            <person name="Kuo R."/>
            <person name="Labutti K."/>
            <person name="Lipzen A."/>
            <person name="Makela M.R."/>
            <person name="Sandor L."/>
            <person name="Spatafora J.W."/>
            <person name="Grigoriev I.V."/>
            <person name="Hibbett D.S."/>
        </authorList>
    </citation>
    <scope>NUCLEOTIDE SEQUENCE [LARGE SCALE GENOMIC DNA]</scope>
    <source>
        <strain evidence="6 7">3A-2</strain>
    </source>
</reference>
<keyword evidence="7" id="KW-1185">Reference proteome</keyword>
<proteinExistence type="inferred from homology"/>
<dbReference type="PRINTS" id="PR00412">
    <property type="entry name" value="EPOXHYDRLASE"/>
</dbReference>
<evidence type="ECO:0000256" key="1">
    <source>
        <dbReference type="ARBA" id="ARBA00010088"/>
    </source>
</evidence>
<dbReference type="PANTHER" id="PTHR21661:SF35">
    <property type="entry name" value="EPOXIDE HYDROLASE"/>
    <property type="match status" value="1"/>
</dbReference>
<dbReference type="AlphaFoldDB" id="A0A8E2DNR9"/>
<keyword evidence="2" id="KW-0058">Aromatic hydrocarbons catabolism</keyword>
<dbReference type="InterPro" id="IPR000639">
    <property type="entry name" value="Epox_hydrolase-like"/>
</dbReference>